<sequence length="222" mass="25629">MGKAKKIKIAKKNRHTALGDELEGEKYAKPSSRVKIRSRRDEDDAFVDAELSKKILEQARLQQNELQEEEEEGISPDLKSKTISLNEDFASDNSEPESDEEFQGDYMGDIVVAEDDEKALEKFMNMNPEPRRTLADIIMEKITEKQTEIRTQFSDNESIKHMPEIDPRIKTMYKGVRDVLSKYRSGKLPKAFKIIPHLKNWEEILYITEPDKWSGSSNVPSH</sequence>
<dbReference type="EMBL" id="JARGDH010000001">
    <property type="protein sequence ID" value="KAL0281284.1"/>
    <property type="molecule type" value="Genomic_DNA"/>
</dbReference>
<dbReference type="GO" id="GO:0030515">
    <property type="term" value="F:snoRNA binding"/>
    <property type="evidence" value="ECO:0007669"/>
    <property type="project" value="TreeGrafter"/>
</dbReference>
<organism evidence="3">
    <name type="scientific">Menopon gallinae</name>
    <name type="common">poultry shaft louse</name>
    <dbReference type="NCBI Taxonomy" id="328185"/>
    <lineage>
        <taxon>Eukaryota</taxon>
        <taxon>Metazoa</taxon>
        <taxon>Ecdysozoa</taxon>
        <taxon>Arthropoda</taxon>
        <taxon>Hexapoda</taxon>
        <taxon>Insecta</taxon>
        <taxon>Pterygota</taxon>
        <taxon>Neoptera</taxon>
        <taxon>Paraneoptera</taxon>
        <taxon>Psocodea</taxon>
        <taxon>Troctomorpha</taxon>
        <taxon>Phthiraptera</taxon>
        <taxon>Amblycera</taxon>
        <taxon>Menoponidae</taxon>
        <taxon>Menopon</taxon>
    </lineage>
</organism>
<feature type="region of interest" description="Disordered" evidence="2">
    <location>
        <begin position="62"/>
        <end position="102"/>
    </location>
</feature>
<dbReference type="InterPro" id="IPR007955">
    <property type="entry name" value="Bystin"/>
</dbReference>
<dbReference type="GO" id="GO:0030688">
    <property type="term" value="C:preribosome, small subunit precursor"/>
    <property type="evidence" value="ECO:0007669"/>
    <property type="project" value="TreeGrafter"/>
</dbReference>
<dbReference type="PANTHER" id="PTHR12821">
    <property type="entry name" value="BYSTIN"/>
    <property type="match status" value="1"/>
</dbReference>
<dbReference type="GO" id="GO:0005737">
    <property type="term" value="C:cytoplasm"/>
    <property type="evidence" value="ECO:0007669"/>
    <property type="project" value="TreeGrafter"/>
</dbReference>
<evidence type="ECO:0000256" key="1">
    <source>
        <dbReference type="ARBA" id="ARBA00007114"/>
    </source>
</evidence>
<gene>
    <name evidence="3" type="ORF">PYX00_002317</name>
</gene>
<comment type="caution">
    <text evidence="3">The sequence shown here is derived from an EMBL/GenBank/DDBJ whole genome shotgun (WGS) entry which is preliminary data.</text>
</comment>
<protein>
    <recommendedName>
        <fullName evidence="4">Bystin</fullName>
    </recommendedName>
</protein>
<dbReference type="GO" id="GO:0005730">
    <property type="term" value="C:nucleolus"/>
    <property type="evidence" value="ECO:0007669"/>
    <property type="project" value="TreeGrafter"/>
</dbReference>
<comment type="similarity">
    <text evidence="1">Belongs to the bystin family.</text>
</comment>
<reference evidence="3" key="1">
    <citation type="journal article" date="2024" name="Gigascience">
        <title>Chromosome-level genome of the poultry shaft louse Menopon gallinae provides insight into the host-switching and adaptive evolution of parasitic lice.</title>
        <authorList>
            <person name="Xu Y."/>
            <person name="Ma L."/>
            <person name="Liu S."/>
            <person name="Liang Y."/>
            <person name="Liu Q."/>
            <person name="He Z."/>
            <person name="Tian L."/>
            <person name="Duan Y."/>
            <person name="Cai W."/>
            <person name="Li H."/>
            <person name="Song F."/>
        </authorList>
    </citation>
    <scope>NUCLEOTIDE SEQUENCE</scope>
    <source>
        <strain evidence="3">Cailab_2023a</strain>
    </source>
</reference>
<dbReference type="Pfam" id="PF05291">
    <property type="entry name" value="Bystin"/>
    <property type="match status" value="1"/>
</dbReference>
<proteinExistence type="inferred from homology"/>
<evidence type="ECO:0000313" key="3">
    <source>
        <dbReference type="EMBL" id="KAL0281284.1"/>
    </source>
</evidence>
<name>A0AAW2IGI8_9NEOP</name>
<accession>A0AAW2IGI8</accession>
<dbReference type="GO" id="GO:0006364">
    <property type="term" value="P:rRNA processing"/>
    <property type="evidence" value="ECO:0007669"/>
    <property type="project" value="TreeGrafter"/>
</dbReference>
<evidence type="ECO:0000256" key="2">
    <source>
        <dbReference type="SAM" id="MobiDB-lite"/>
    </source>
</evidence>
<dbReference type="AlphaFoldDB" id="A0AAW2IGI8"/>
<evidence type="ECO:0008006" key="4">
    <source>
        <dbReference type="Google" id="ProtNLM"/>
    </source>
</evidence>
<feature type="region of interest" description="Disordered" evidence="2">
    <location>
        <begin position="20"/>
        <end position="42"/>
    </location>
</feature>
<dbReference type="PANTHER" id="PTHR12821:SF0">
    <property type="entry name" value="BYSTIN"/>
    <property type="match status" value="1"/>
</dbReference>